<evidence type="ECO:0000313" key="3">
    <source>
        <dbReference type="Proteomes" id="UP000076794"/>
    </source>
</evidence>
<evidence type="ECO:0000313" key="2">
    <source>
        <dbReference type="EMBL" id="ANC30521.1"/>
    </source>
</evidence>
<gene>
    <name evidence="2" type="ORF">I598_0949</name>
</gene>
<feature type="transmembrane region" description="Helical" evidence="1">
    <location>
        <begin position="116"/>
        <end position="134"/>
    </location>
</feature>
<dbReference type="PATRIC" id="fig|1300344.3.peg.951"/>
<feature type="transmembrane region" description="Helical" evidence="1">
    <location>
        <begin position="51"/>
        <end position="74"/>
    </location>
</feature>
<keyword evidence="3" id="KW-1185">Reference proteome</keyword>
<name>A0A168EV68_9MICO</name>
<organism evidence="2 3">
    <name type="scientific">Isoptericola dokdonensis DS-3</name>
    <dbReference type="NCBI Taxonomy" id="1300344"/>
    <lineage>
        <taxon>Bacteria</taxon>
        <taxon>Bacillati</taxon>
        <taxon>Actinomycetota</taxon>
        <taxon>Actinomycetes</taxon>
        <taxon>Micrococcales</taxon>
        <taxon>Promicromonosporaceae</taxon>
        <taxon>Isoptericola</taxon>
    </lineage>
</organism>
<dbReference type="STRING" id="1300344.I598_0949"/>
<dbReference type="AlphaFoldDB" id="A0A168EV68"/>
<sequence>MSIMDADAPRRPATGAGAPRPARVWRAVSAAGVLVSAIVHLVLWFDGYRDIALVGPLFLLNAVGGLVLSVLLVTWPHWLPLVGAIGFGVATLLAFVGSAAFGLLGISATFFGTNELIAAVAEVAAVVGATVALLREQAR</sequence>
<feature type="transmembrane region" description="Helical" evidence="1">
    <location>
        <begin position="24"/>
        <end position="45"/>
    </location>
</feature>
<protein>
    <submittedName>
        <fullName evidence="2">Uncharacterized protein</fullName>
    </submittedName>
</protein>
<dbReference type="KEGG" id="ido:I598_0949"/>
<dbReference type="EMBL" id="CP014209">
    <property type="protein sequence ID" value="ANC30521.1"/>
    <property type="molecule type" value="Genomic_DNA"/>
</dbReference>
<keyword evidence="1" id="KW-0812">Transmembrane</keyword>
<reference evidence="2 3" key="1">
    <citation type="submission" date="2016-01" db="EMBL/GenBank/DDBJ databases">
        <title>Complete genome sequence of a soil Actinobacterium, Isoptericola dokdonensis DS-3.</title>
        <authorList>
            <person name="Kwon S.-K."/>
            <person name="Kim J.F."/>
        </authorList>
    </citation>
    <scope>NUCLEOTIDE SEQUENCE [LARGE SCALE GENOMIC DNA]</scope>
    <source>
        <strain evidence="2 3">DS-3</strain>
    </source>
</reference>
<feature type="transmembrane region" description="Helical" evidence="1">
    <location>
        <begin position="81"/>
        <end position="104"/>
    </location>
</feature>
<proteinExistence type="predicted"/>
<dbReference type="Proteomes" id="UP000076794">
    <property type="component" value="Chromosome"/>
</dbReference>
<keyword evidence="1" id="KW-1133">Transmembrane helix</keyword>
<evidence type="ECO:0000256" key="1">
    <source>
        <dbReference type="SAM" id="Phobius"/>
    </source>
</evidence>
<keyword evidence="1" id="KW-0472">Membrane</keyword>
<accession>A0A168EV68</accession>